<accession>A0A5D6VH38</accession>
<evidence type="ECO:0000313" key="4">
    <source>
        <dbReference type="Proteomes" id="UP000322791"/>
    </source>
</evidence>
<keyword evidence="1" id="KW-0732">Signal</keyword>
<evidence type="ECO:0000259" key="2">
    <source>
        <dbReference type="Pfam" id="PF01979"/>
    </source>
</evidence>
<evidence type="ECO:0000313" key="3">
    <source>
        <dbReference type="EMBL" id="TYZ14597.1"/>
    </source>
</evidence>
<protein>
    <submittedName>
        <fullName evidence="3">Amidohydrolase family protein</fullName>
    </submittedName>
</protein>
<dbReference type="InterPro" id="IPR057744">
    <property type="entry name" value="OTAase-like"/>
</dbReference>
<dbReference type="InterPro" id="IPR011059">
    <property type="entry name" value="Metal-dep_hydrolase_composite"/>
</dbReference>
<dbReference type="Pfam" id="PF01979">
    <property type="entry name" value="Amidohydro_1"/>
    <property type="match status" value="1"/>
</dbReference>
<organism evidence="3 4">
    <name type="scientific">Hymenobacter lutimineralis</name>
    <dbReference type="NCBI Taxonomy" id="2606448"/>
    <lineage>
        <taxon>Bacteria</taxon>
        <taxon>Pseudomonadati</taxon>
        <taxon>Bacteroidota</taxon>
        <taxon>Cytophagia</taxon>
        <taxon>Cytophagales</taxon>
        <taxon>Hymenobacteraceae</taxon>
        <taxon>Hymenobacter</taxon>
    </lineage>
</organism>
<keyword evidence="4" id="KW-1185">Reference proteome</keyword>
<dbReference type="SUPFAM" id="SSF51338">
    <property type="entry name" value="Composite domain of metallo-dependent hydrolases"/>
    <property type="match status" value="1"/>
</dbReference>
<name>A0A5D6VH38_9BACT</name>
<dbReference type="Gene3D" id="3.20.20.140">
    <property type="entry name" value="Metal-dependent hydrolases"/>
    <property type="match status" value="1"/>
</dbReference>
<dbReference type="EMBL" id="VTHL01000001">
    <property type="protein sequence ID" value="TYZ14597.1"/>
    <property type="molecule type" value="Genomic_DNA"/>
</dbReference>
<reference evidence="3 4" key="1">
    <citation type="submission" date="2019-08" db="EMBL/GenBank/DDBJ databases">
        <authorList>
            <person name="Seo M.-J."/>
        </authorList>
    </citation>
    <scope>NUCLEOTIDE SEQUENCE [LARGE SCALE GENOMIC DNA]</scope>
    <source>
        <strain evidence="3 4">KIGAM108</strain>
    </source>
</reference>
<dbReference type="PANTHER" id="PTHR43135:SF3">
    <property type="entry name" value="ALPHA-D-RIBOSE 1-METHYLPHOSPHONATE 5-TRIPHOSPHATE DIPHOSPHATASE"/>
    <property type="match status" value="1"/>
</dbReference>
<keyword evidence="3" id="KW-0378">Hydrolase</keyword>
<proteinExistence type="predicted"/>
<feature type="signal peptide" evidence="1">
    <location>
        <begin position="1"/>
        <end position="17"/>
    </location>
</feature>
<dbReference type="Gene3D" id="2.30.40.10">
    <property type="entry name" value="Urease, subunit C, domain 1"/>
    <property type="match status" value="1"/>
</dbReference>
<dbReference type="SUPFAM" id="SSF51556">
    <property type="entry name" value="Metallo-dependent hydrolases"/>
    <property type="match status" value="1"/>
</dbReference>
<evidence type="ECO:0000256" key="1">
    <source>
        <dbReference type="SAM" id="SignalP"/>
    </source>
</evidence>
<dbReference type="CDD" id="cd01299">
    <property type="entry name" value="Met_dep_hydrolase_A"/>
    <property type="match status" value="1"/>
</dbReference>
<gene>
    <name evidence="3" type="ORF">FY528_02180</name>
</gene>
<dbReference type="InterPro" id="IPR051781">
    <property type="entry name" value="Metallo-dep_Hydrolase"/>
</dbReference>
<dbReference type="PANTHER" id="PTHR43135">
    <property type="entry name" value="ALPHA-D-RIBOSE 1-METHYLPHOSPHONATE 5-TRIPHOSPHATE DIPHOSPHATASE"/>
    <property type="match status" value="1"/>
</dbReference>
<comment type="caution">
    <text evidence="3">The sequence shown here is derived from an EMBL/GenBank/DDBJ whole genome shotgun (WGS) entry which is preliminary data.</text>
</comment>
<feature type="chain" id="PRO_5022814837" evidence="1">
    <location>
        <begin position="18"/>
        <end position="419"/>
    </location>
</feature>
<dbReference type="AlphaFoldDB" id="A0A5D6VH38"/>
<dbReference type="InterPro" id="IPR032466">
    <property type="entry name" value="Metal_Hydrolase"/>
</dbReference>
<sequence>MLLLVLAALTGTSFAQAQPPPSLLLLRPAAVFDGETLHPGWVVLVDQNRIKAVGPAAQLPAPAGARTLELPGLTLLPGLIEGHAHLLLHPYNETTWNDQVLTESVALRVARATTHARRTLEAGFTTVRDLGSEGAGYADVGLKQAIDQGIIPGPRLLIATRALVASGSYGPKLNSDLDLPQGAQEADGPEGLMRAVREQIGKGADIIKVYADYRWGPDEPARPTFSQEELTLAVQTARAAGRPVVAHASTPEGMRRATLAGVQTIEHGDGGTLEIFKLMQQRGVALCPTVAAGDAVSQYRGWQKGQQPEPERLLQKRQSMKAALQSGVPLAFGGDVGVFAHGDNVREAELLVQEYGLSPLAVVRGFTSQNARIFQLNDRGRIQPGLLADLIAVSGDPTQDIAALRRVQWVMKDGKIVKE</sequence>
<dbReference type="Proteomes" id="UP000322791">
    <property type="component" value="Unassembled WGS sequence"/>
</dbReference>
<dbReference type="GO" id="GO:0016810">
    <property type="term" value="F:hydrolase activity, acting on carbon-nitrogen (but not peptide) bonds"/>
    <property type="evidence" value="ECO:0007669"/>
    <property type="project" value="InterPro"/>
</dbReference>
<feature type="domain" description="Amidohydrolase-related" evidence="2">
    <location>
        <begin position="74"/>
        <end position="417"/>
    </location>
</feature>
<dbReference type="InterPro" id="IPR006680">
    <property type="entry name" value="Amidohydro-rel"/>
</dbReference>